<accession>A0A9E7HP90</accession>
<feature type="domain" description="Glycolipid transfer protein" evidence="1">
    <location>
        <begin position="76"/>
        <end position="121"/>
    </location>
</feature>
<dbReference type="SUPFAM" id="SSF110004">
    <property type="entry name" value="Glycolipid transfer protein, GLTP"/>
    <property type="match status" value="1"/>
</dbReference>
<reference evidence="2" key="1">
    <citation type="submission" date="2022-05" db="EMBL/GenBank/DDBJ databases">
        <title>The Musa troglodytarum L. genome provides insights into the mechanism of non-climacteric behaviour and enrichment of carotenoids.</title>
        <authorList>
            <person name="Wang J."/>
        </authorList>
    </citation>
    <scope>NUCLEOTIDE SEQUENCE</scope>
    <source>
        <tissue evidence="2">Leaf</tissue>
    </source>
</reference>
<dbReference type="PANTHER" id="PTHR10219">
    <property type="entry name" value="GLYCOLIPID TRANSFER PROTEIN-RELATED"/>
    <property type="match status" value="1"/>
</dbReference>
<dbReference type="InterPro" id="IPR014830">
    <property type="entry name" value="Glycolipid_transfer_prot_dom"/>
</dbReference>
<dbReference type="AlphaFoldDB" id="A0A9E7HP90"/>
<sequence>MSTAMATEGTGRHQLSLTSLTRGFNFLILPTRIKRTTGWEMERGGAQIEDKRQGWSCIRLAVEELSLFRPEEKKMSTLAFLGASNLLLHVLDQIGPTMMVLRQDIQRNIERVEETYMLDPNLSITFSLALLDKLDKNPESSLEQVVEETYNGTLKPWHGWISSAAYKVAIKLVPGREMLIRLLMGQEQDYDDLKQDIKKYASVIQPLLDDTYQLLRTHELDRLKST</sequence>
<feature type="domain" description="Glycolipid transfer protein" evidence="1">
    <location>
        <begin position="124"/>
        <end position="184"/>
    </location>
</feature>
<dbReference type="Gene3D" id="1.10.3520.10">
    <property type="entry name" value="Glycolipid transfer protein"/>
    <property type="match status" value="2"/>
</dbReference>
<dbReference type="GO" id="GO:1902388">
    <property type="term" value="F:ceramide 1-phosphate transfer activity"/>
    <property type="evidence" value="ECO:0007669"/>
    <property type="project" value="TreeGrafter"/>
</dbReference>
<evidence type="ECO:0000313" key="2">
    <source>
        <dbReference type="EMBL" id="URE33522.1"/>
    </source>
</evidence>
<dbReference type="GO" id="GO:0016020">
    <property type="term" value="C:membrane"/>
    <property type="evidence" value="ECO:0007669"/>
    <property type="project" value="TreeGrafter"/>
</dbReference>
<dbReference type="Proteomes" id="UP001055439">
    <property type="component" value="Chromosome 8"/>
</dbReference>
<evidence type="ECO:0000259" key="1">
    <source>
        <dbReference type="Pfam" id="PF08718"/>
    </source>
</evidence>
<name>A0A9E7HP90_9LILI</name>
<evidence type="ECO:0000313" key="3">
    <source>
        <dbReference type="Proteomes" id="UP001055439"/>
    </source>
</evidence>
<dbReference type="GO" id="GO:1902387">
    <property type="term" value="F:ceramide 1-phosphate binding"/>
    <property type="evidence" value="ECO:0007669"/>
    <property type="project" value="TreeGrafter"/>
</dbReference>
<keyword evidence="3" id="KW-1185">Reference proteome</keyword>
<gene>
    <name evidence="2" type="ORF">MUK42_17500</name>
</gene>
<dbReference type="Pfam" id="PF08718">
    <property type="entry name" value="GLTP"/>
    <property type="match status" value="2"/>
</dbReference>
<protein>
    <submittedName>
        <fullName evidence="2">Glycolipid transfer protein (GLTP)</fullName>
    </submittedName>
</protein>
<proteinExistence type="predicted"/>
<dbReference type="InterPro" id="IPR036497">
    <property type="entry name" value="GLTP_sf"/>
</dbReference>
<dbReference type="GO" id="GO:0005829">
    <property type="term" value="C:cytosol"/>
    <property type="evidence" value="ECO:0007669"/>
    <property type="project" value="TreeGrafter"/>
</dbReference>
<dbReference type="EMBL" id="CP097510">
    <property type="protein sequence ID" value="URE33522.1"/>
    <property type="molecule type" value="Genomic_DNA"/>
</dbReference>
<dbReference type="PANTHER" id="PTHR10219:SF34">
    <property type="entry name" value="GLYCOLIPID TRANSFER PROTEIN 3"/>
    <property type="match status" value="1"/>
</dbReference>
<organism evidence="2 3">
    <name type="scientific">Musa troglodytarum</name>
    <name type="common">fe'i banana</name>
    <dbReference type="NCBI Taxonomy" id="320322"/>
    <lineage>
        <taxon>Eukaryota</taxon>
        <taxon>Viridiplantae</taxon>
        <taxon>Streptophyta</taxon>
        <taxon>Embryophyta</taxon>
        <taxon>Tracheophyta</taxon>
        <taxon>Spermatophyta</taxon>
        <taxon>Magnoliopsida</taxon>
        <taxon>Liliopsida</taxon>
        <taxon>Zingiberales</taxon>
        <taxon>Musaceae</taxon>
        <taxon>Musa</taxon>
    </lineage>
</organism>
<dbReference type="OrthoDB" id="205255at2759"/>